<dbReference type="EMBL" id="QGNW01000862">
    <property type="protein sequence ID" value="RVW60359.1"/>
    <property type="molecule type" value="Genomic_DNA"/>
</dbReference>
<dbReference type="Gene3D" id="2.30.240.10">
    <property type="entry name" value="At5g01610-like"/>
    <property type="match status" value="1"/>
</dbReference>
<dbReference type="PANTHER" id="PTHR31676">
    <property type="entry name" value="T31J12.3 PROTEIN-RELATED"/>
    <property type="match status" value="1"/>
</dbReference>
<organism evidence="2 4">
    <name type="scientific">Vitis vinifera</name>
    <name type="common">Grape</name>
    <dbReference type="NCBI Taxonomy" id="29760"/>
    <lineage>
        <taxon>Eukaryota</taxon>
        <taxon>Viridiplantae</taxon>
        <taxon>Streptophyta</taxon>
        <taxon>Embryophyta</taxon>
        <taxon>Tracheophyta</taxon>
        <taxon>Spermatophyta</taxon>
        <taxon>Magnoliopsida</taxon>
        <taxon>eudicotyledons</taxon>
        <taxon>Gunneridae</taxon>
        <taxon>Pentapetalae</taxon>
        <taxon>rosids</taxon>
        <taxon>Vitales</taxon>
        <taxon>Vitaceae</taxon>
        <taxon>Viteae</taxon>
        <taxon>Vitis</taxon>
    </lineage>
</organism>
<accession>A0A438FK38</accession>
<sequence>MVSTKTQRLISLAATLCLILIHSTPASSSNDSPTVYEVLQDYNFPVGLLPKGVIGYDLNTSTGKFSASFNGSCSFSLEGSYQLKYKSTIKGNISKGKLSSLEGVSVKLFFIWVDIVEVRRSGDDIDFSVGIASAGFSIDNFEECPQCGCGLNCGDRQVNKLRSNPFVSSH</sequence>
<dbReference type="InterPro" id="IPR036758">
    <property type="entry name" value="At5g01610-like"/>
</dbReference>
<evidence type="ECO:0000313" key="3">
    <source>
        <dbReference type="EMBL" id="RVW97851.1"/>
    </source>
</evidence>
<proteinExistence type="predicted"/>
<evidence type="ECO:0000313" key="4">
    <source>
        <dbReference type="Proteomes" id="UP000288805"/>
    </source>
</evidence>
<comment type="caution">
    <text evidence="2">The sequence shown here is derived from an EMBL/GenBank/DDBJ whole genome shotgun (WGS) entry which is preliminary data.</text>
</comment>
<dbReference type="PANTHER" id="PTHR31676:SF76">
    <property type="entry name" value="OS05G0362300 PROTEIN"/>
    <property type="match status" value="1"/>
</dbReference>
<evidence type="ECO:0000313" key="2">
    <source>
        <dbReference type="EMBL" id="RVW60359.1"/>
    </source>
</evidence>
<feature type="chain" id="PRO_5033424058" description="DUF538 domain-containing protein" evidence="1">
    <location>
        <begin position="29"/>
        <end position="170"/>
    </location>
</feature>
<dbReference type="InterPro" id="IPR007493">
    <property type="entry name" value="DUF538"/>
</dbReference>
<dbReference type="AlphaFoldDB" id="A0A438FK38"/>
<evidence type="ECO:0008006" key="5">
    <source>
        <dbReference type="Google" id="ProtNLM"/>
    </source>
</evidence>
<evidence type="ECO:0000256" key="1">
    <source>
        <dbReference type="SAM" id="SignalP"/>
    </source>
</evidence>
<keyword evidence="1" id="KW-0732">Signal</keyword>
<dbReference type="Pfam" id="PF04398">
    <property type="entry name" value="DUF538"/>
    <property type="match status" value="1"/>
</dbReference>
<feature type="signal peptide" evidence="1">
    <location>
        <begin position="1"/>
        <end position="28"/>
    </location>
</feature>
<reference evidence="2 4" key="1">
    <citation type="journal article" date="2018" name="PLoS Genet.">
        <title>Population sequencing reveals clonal diversity and ancestral inbreeding in the grapevine cultivar Chardonnay.</title>
        <authorList>
            <person name="Roach M.J."/>
            <person name="Johnson D.L."/>
            <person name="Bohlmann J."/>
            <person name="van Vuuren H.J."/>
            <person name="Jones S.J."/>
            <person name="Pretorius I.S."/>
            <person name="Schmidt S.A."/>
            <person name="Borneman A.R."/>
        </authorList>
    </citation>
    <scope>NUCLEOTIDE SEQUENCE [LARGE SCALE GENOMIC DNA]</scope>
    <source>
        <strain evidence="4">cv. Chardonnay</strain>
        <strain evidence="2">I10V1</strain>
        <tissue evidence="2">Leaf</tissue>
    </source>
</reference>
<gene>
    <name evidence="2" type="primary">VvCHDh000003_1</name>
    <name evidence="3" type="synonym">VvCHDp000130_2</name>
    <name evidence="3" type="ORF">CK203_021203</name>
    <name evidence="2" type="ORF">CK203_089859</name>
</gene>
<name>A0A438FK38_VITVI</name>
<protein>
    <recommendedName>
        <fullName evidence="5">DUF538 domain-containing protein</fullName>
    </recommendedName>
</protein>
<dbReference type="SUPFAM" id="SSF141562">
    <property type="entry name" value="At5g01610-like"/>
    <property type="match status" value="1"/>
</dbReference>
<dbReference type="Proteomes" id="UP000288805">
    <property type="component" value="Unassembled WGS sequence"/>
</dbReference>
<dbReference type="EMBL" id="QGNW01000097">
    <property type="protein sequence ID" value="RVW97851.1"/>
    <property type="molecule type" value="Genomic_DNA"/>
</dbReference>